<proteinExistence type="predicted"/>
<gene>
    <name evidence="2" type="ORF">PIB30_038486</name>
</gene>
<evidence type="ECO:0000313" key="3">
    <source>
        <dbReference type="Proteomes" id="UP001341840"/>
    </source>
</evidence>
<feature type="transmembrane region" description="Helical" evidence="1">
    <location>
        <begin position="9"/>
        <end position="27"/>
    </location>
</feature>
<keyword evidence="1" id="KW-1133">Transmembrane helix</keyword>
<keyword evidence="3" id="KW-1185">Reference proteome</keyword>
<accession>A0ABU6QEJ9</accession>
<dbReference type="EMBL" id="JASCZI010000199">
    <property type="protein sequence ID" value="MED6109963.1"/>
    <property type="molecule type" value="Genomic_DNA"/>
</dbReference>
<keyword evidence="1" id="KW-0812">Transmembrane</keyword>
<evidence type="ECO:0000256" key="1">
    <source>
        <dbReference type="SAM" id="Phobius"/>
    </source>
</evidence>
<name>A0ABU6QEJ9_9FABA</name>
<comment type="caution">
    <text evidence="2">The sequence shown here is derived from an EMBL/GenBank/DDBJ whole genome shotgun (WGS) entry which is preliminary data.</text>
</comment>
<organism evidence="2 3">
    <name type="scientific">Stylosanthes scabra</name>
    <dbReference type="NCBI Taxonomy" id="79078"/>
    <lineage>
        <taxon>Eukaryota</taxon>
        <taxon>Viridiplantae</taxon>
        <taxon>Streptophyta</taxon>
        <taxon>Embryophyta</taxon>
        <taxon>Tracheophyta</taxon>
        <taxon>Spermatophyta</taxon>
        <taxon>Magnoliopsida</taxon>
        <taxon>eudicotyledons</taxon>
        <taxon>Gunneridae</taxon>
        <taxon>Pentapetalae</taxon>
        <taxon>rosids</taxon>
        <taxon>fabids</taxon>
        <taxon>Fabales</taxon>
        <taxon>Fabaceae</taxon>
        <taxon>Papilionoideae</taxon>
        <taxon>50 kb inversion clade</taxon>
        <taxon>dalbergioids sensu lato</taxon>
        <taxon>Dalbergieae</taxon>
        <taxon>Pterocarpus clade</taxon>
        <taxon>Stylosanthes</taxon>
    </lineage>
</organism>
<keyword evidence="1" id="KW-0472">Membrane</keyword>
<dbReference type="Proteomes" id="UP001341840">
    <property type="component" value="Unassembled WGS sequence"/>
</dbReference>
<protein>
    <submittedName>
        <fullName evidence="2">Uncharacterized protein</fullName>
    </submittedName>
</protein>
<reference evidence="2 3" key="1">
    <citation type="journal article" date="2023" name="Plants (Basel)">
        <title>Bridging the Gap: Combining Genomics and Transcriptomics Approaches to Understand Stylosanthes scabra, an Orphan Legume from the Brazilian Caatinga.</title>
        <authorList>
            <person name="Ferreira-Neto J.R.C."/>
            <person name="da Silva M.D."/>
            <person name="Binneck E."/>
            <person name="de Melo N.F."/>
            <person name="da Silva R.H."/>
            <person name="de Melo A.L.T.M."/>
            <person name="Pandolfi V."/>
            <person name="Bustamante F.O."/>
            <person name="Brasileiro-Vidal A.C."/>
            <person name="Benko-Iseppon A.M."/>
        </authorList>
    </citation>
    <scope>NUCLEOTIDE SEQUENCE [LARGE SCALE GENOMIC DNA]</scope>
    <source>
        <tissue evidence="2">Leaves</tissue>
    </source>
</reference>
<sequence>MKSMTRNTVTYVLTILIIGVIIIIYSANLNLDGGFGRAPPPPPRRKGNNIILKDEWPPSYHNRELIHCLHECEILFGTHYDQQDMKICVEDCKFLYPPTFH</sequence>
<evidence type="ECO:0000313" key="2">
    <source>
        <dbReference type="EMBL" id="MED6109963.1"/>
    </source>
</evidence>